<dbReference type="InterPro" id="IPR011604">
    <property type="entry name" value="PDDEXK-like_dom_sf"/>
</dbReference>
<dbReference type="Pfam" id="PF21445">
    <property type="entry name" value="ADDB_N"/>
    <property type="match status" value="1"/>
</dbReference>
<keyword evidence="1" id="KW-0540">Nuclease</keyword>
<keyword evidence="2" id="KW-0547">Nucleotide-binding</keyword>
<evidence type="ECO:0000313" key="12">
    <source>
        <dbReference type="Proteomes" id="UP001523565"/>
    </source>
</evidence>
<keyword evidence="9" id="KW-0234">DNA repair</keyword>
<dbReference type="SUPFAM" id="SSF52540">
    <property type="entry name" value="P-loop containing nucleoside triphosphate hydrolases"/>
    <property type="match status" value="1"/>
</dbReference>
<protein>
    <submittedName>
        <fullName evidence="11">PD-(D/E)XK nuclease family protein</fullName>
    </submittedName>
</protein>
<name>A0ABT1EJ18_9FIRM</name>
<dbReference type="PROSITE" id="PS51217">
    <property type="entry name" value="UVRD_HELICASE_CTER"/>
    <property type="match status" value="1"/>
</dbReference>
<comment type="caution">
    <text evidence="11">The sequence shown here is derived from an EMBL/GenBank/DDBJ whole genome shotgun (WGS) entry which is preliminary data.</text>
</comment>
<evidence type="ECO:0000256" key="3">
    <source>
        <dbReference type="ARBA" id="ARBA00022763"/>
    </source>
</evidence>
<dbReference type="InterPro" id="IPR038726">
    <property type="entry name" value="PDDEXK_AddAB-type"/>
</dbReference>
<dbReference type="RefSeq" id="WP_262069579.1">
    <property type="nucleotide sequence ID" value="NZ_JAMXOC010000016.1"/>
</dbReference>
<dbReference type="EMBL" id="JAMZFV010000016">
    <property type="protein sequence ID" value="MCP1110700.1"/>
    <property type="molecule type" value="Genomic_DNA"/>
</dbReference>
<accession>A0ABT1EJ18</accession>
<dbReference type="Proteomes" id="UP001523565">
    <property type="component" value="Unassembled WGS sequence"/>
</dbReference>
<keyword evidence="12" id="KW-1185">Reference proteome</keyword>
<gene>
    <name evidence="11" type="ORF">NK118_10595</name>
</gene>
<evidence type="ECO:0000313" key="11">
    <source>
        <dbReference type="EMBL" id="MCP1110700.1"/>
    </source>
</evidence>
<evidence type="ECO:0000256" key="9">
    <source>
        <dbReference type="ARBA" id="ARBA00023204"/>
    </source>
</evidence>
<dbReference type="Pfam" id="PF13361">
    <property type="entry name" value="UvrD_C"/>
    <property type="match status" value="1"/>
</dbReference>
<keyword evidence="3" id="KW-0227">DNA damage</keyword>
<dbReference type="InterPro" id="IPR049035">
    <property type="entry name" value="ADDB_N"/>
</dbReference>
<dbReference type="InterPro" id="IPR014017">
    <property type="entry name" value="DNA_helicase_UvrD-like_C"/>
</dbReference>
<feature type="domain" description="UvrD-like helicase C-terminal" evidence="10">
    <location>
        <begin position="279"/>
        <end position="559"/>
    </location>
</feature>
<organism evidence="11 12">
    <name type="scientific">Ohessyouella blattaphilus</name>
    <dbReference type="NCBI Taxonomy" id="2949333"/>
    <lineage>
        <taxon>Bacteria</taxon>
        <taxon>Bacillati</taxon>
        <taxon>Bacillota</taxon>
        <taxon>Clostridia</taxon>
        <taxon>Lachnospirales</taxon>
        <taxon>Lachnospiraceae</taxon>
        <taxon>Ohessyouella</taxon>
    </lineage>
</organism>
<evidence type="ECO:0000256" key="1">
    <source>
        <dbReference type="ARBA" id="ARBA00022722"/>
    </source>
</evidence>
<evidence type="ECO:0000256" key="4">
    <source>
        <dbReference type="ARBA" id="ARBA00022801"/>
    </source>
</evidence>
<keyword evidence="4" id="KW-0378">Hydrolase</keyword>
<keyword evidence="8" id="KW-0238">DNA-binding</keyword>
<keyword evidence="7" id="KW-0067">ATP-binding</keyword>
<dbReference type="Pfam" id="PF12705">
    <property type="entry name" value="PDDEXK_1"/>
    <property type="match status" value="1"/>
</dbReference>
<evidence type="ECO:0000256" key="7">
    <source>
        <dbReference type="ARBA" id="ARBA00022840"/>
    </source>
</evidence>
<dbReference type="PANTHER" id="PTHR30591:SF1">
    <property type="entry name" value="RECBCD ENZYME SUBUNIT RECC"/>
    <property type="match status" value="1"/>
</dbReference>
<evidence type="ECO:0000256" key="6">
    <source>
        <dbReference type="ARBA" id="ARBA00022839"/>
    </source>
</evidence>
<keyword evidence="6" id="KW-0269">Exonuclease</keyword>
<dbReference type="Gene3D" id="3.90.320.10">
    <property type="match status" value="1"/>
</dbReference>
<dbReference type="PANTHER" id="PTHR30591">
    <property type="entry name" value="RECBCD ENZYME SUBUNIT RECC"/>
    <property type="match status" value="1"/>
</dbReference>
<proteinExistence type="predicted"/>
<dbReference type="Gene3D" id="3.40.50.300">
    <property type="entry name" value="P-loop containing nucleotide triphosphate hydrolases"/>
    <property type="match status" value="4"/>
</dbReference>
<evidence type="ECO:0000256" key="8">
    <source>
        <dbReference type="ARBA" id="ARBA00023125"/>
    </source>
</evidence>
<evidence type="ECO:0000256" key="5">
    <source>
        <dbReference type="ARBA" id="ARBA00022806"/>
    </source>
</evidence>
<reference evidence="11 12" key="1">
    <citation type="journal article" date="2022" name="Genome Biol. Evol.">
        <title>Host diet, physiology and behaviors set the stage for Lachnospiraceae cladogenesis.</title>
        <authorList>
            <person name="Vera-Ponce De Leon A."/>
            <person name="Schneider M."/>
            <person name="Jahnes B.C."/>
            <person name="Sadowski V."/>
            <person name="Camuy-Velez L.A."/>
            <person name="Duan J."/>
            <person name="Sabree Z.L."/>
        </authorList>
    </citation>
    <scope>NUCLEOTIDE SEQUENCE [LARGE SCALE GENOMIC DNA]</scope>
    <source>
        <strain evidence="11 12">PAL227</strain>
    </source>
</reference>
<evidence type="ECO:0000256" key="2">
    <source>
        <dbReference type="ARBA" id="ARBA00022741"/>
    </source>
</evidence>
<keyword evidence="5" id="KW-0347">Helicase</keyword>
<sequence>MALQFVFGPAGSGKSSYARDYVINESLKRPAENFIMVVPEQFTLTMQRDIVLSHPRKGIMNIDVQSFMRLAFRVFEETKTPKLALLDDEGKNMVIRKVAGDLEAKLIVLKGNMDKIGYIEEVKSVFSEFTQYEIDEDRLGEIMEELPEKGRLYYKLQDLQVLYQGFNDYLRERYLTRESLLERLAEAVPSSELVKNTTFVLDGFTGFTPVQERLLQELLKYSRDVVITATIDEGSNPYSNPHPYQLFALTKKMVSNLQKKAQAASVQMSDPVTLFGKTNSRLAENPVLAHLEENIFRSRYQRYLEEPECIRLFTARNPREEALFVAAQIHKLVREENLRFRDIGVVCGNMDTYREHLSQAFLSYGINGFVDQKRSILNNPYVEYVRSFINIYTDSYSYASLLRFLKTELSQVTGDQVSRLENYCLALGLKQYAKWQKPWTKVLKGQNEEELVSLNATRQEVVALIEGYRTEFRKASKKVLTITEQIYNFCVQERLQERLEIEADKLEEQGSASLAKEYRQVYEILISLLDKFVDLLGDEVMGMAEYSALFDVGLQEAKVGVIPPSTDQVMTGDVQRSRFDELKVLFFIGAGDDCIPGALLTNGLLGESERREFSKLGVNLAPGSSEKVFVQKFYLYTMLAKPRESLYLSYAKSSMSGTSINPSYLFGEMKKLFPALSVTDIDIFSYWEKEYTKASALSEMIGIIHAPERELTPSQLEFFRFFAKNHRPLYEEMIAACFYQKRDSHLPEEVAKALYGLELKGSVTRMEKFANCSYAHFLDYGLRLKERLEFEFEAMDMGNICHEALERYGLKIEENQESWLGLSEEKRSAYLDESLEAAIADYNNDILEATARNRYMVGKMRSLLDRSIWALSKHLEVGDFKPALYEFGFNEGKIDRIDLCEAKDRVYVKVIDYKTGAKSFDVSSLYNGLSLQLMFYLDASLKEVKAGEPQKEVVPAGAFYFQVKDPVVAKSHLEAVQAEKLKELKVDGVINSDGAALAHLDKEMVNESVVLKIRRNKDASFAKGCKVFDTEEIQTMMDYAKRVVEEGKTRILAGDVEASPYSCDYCNYHDVCGFTEGQFGYEKKEALKADSEELLAEMKEALAGGD</sequence>
<dbReference type="InterPro" id="IPR027417">
    <property type="entry name" value="P-loop_NTPase"/>
</dbReference>
<evidence type="ECO:0000259" key="10">
    <source>
        <dbReference type="PROSITE" id="PS51217"/>
    </source>
</evidence>